<reference evidence="2 3" key="1">
    <citation type="submission" date="2019-08" db="EMBL/GenBank/DDBJ databases">
        <title>Draft genome sequences of two oriental melons (Cucumis melo L. var makuwa).</title>
        <authorList>
            <person name="Kwon S.-Y."/>
        </authorList>
    </citation>
    <scope>NUCLEOTIDE SEQUENCE [LARGE SCALE GENOMIC DNA]</scope>
    <source>
        <strain evidence="3">cv. SW 3</strain>
        <tissue evidence="2">Leaf</tissue>
    </source>
</reference>
<dbReference type="AlphaFoldDB" id="A0A5A7UE40"/>
<accession>A0A5A7UE40</accession>
<name>A0A5A7UE40_CUCMM</name>
<feature type="compositionally biased region" description="Basic and acidic residues" evidence="1">
    <location>
        <begin position="11"/>
        <end position="21"/>
    </location>
</feature>
<dbReference type="EMBL" id="SSTE01011134">
    <property type="protein sequence ID" value="KAA0051975.1"/>
    <property type="molecule type" value="Genomic_DNA"/>
</dbReference>
<protein>
    <submittedName>
        <fullName evidence="2">Mitochondrial protein</fullName>
    </submittedName>
</protein>
<sequence length="83" mass="9109">MTSMMFVPENVEEKDSGDKSKVGAKSNNNEAEQSHSGKLDEYSPLSGHSHCTEKRAFTVSLDSTRIPKNIHTAKSVLNGRMLS</sequence>
<feature type="compositionally biased region" description="Basic and acidic residues" evidence="1">
    <location>
        <begin position="32"/>
        <end position="41"/>
    </location>
</feature>
<feature type="region of interest" description="Disordered" evidence="1">
    <location>
        <begin position="1"/>
        <end position="48"/>
    </location>
</feature>
<proteinExistence type="predicted"/>
<evidence type="ECO:0000313" key="2">
    <source>
        <dbReference type="EMBL" id="KAA0051975.1"/>
    </source>
</evidence>
<evidence type="ECO:0000313" key="3">
    <source>
        <dbReference type="Proteomes" id="UP000321393"/>
    </source>
</evidence>
<gene>
    <name evidence="2" type="ORF">E6C27_scaffold60G004550</name>
</gene>
<organism evidence="2 3">
    <name type="scientific">Cucumis melo var. makuwa</name>
    <name type="common">Oriental melon</name>
    <dbReference type="NCBI Taxonomy" id="1194695"/>
    <lineage>
        <taxon>Eukaryota</taxon>
        <taxon>Viridiplantae</taxon>
        <taxon>Streptophyta</taxon>
        <taxon>Embryophyta</taxon>
        <taxon>Tracheophyta</taxon>
        <taxon>Spermatophyta</taxon>
        <taxon>Magnoliopsida</taxon>
        <taxon>eudicotyledons</taxon>
        <taxon>Gunneridae</taxon>
        <taxon>Pentapetalae</taxon>
        <taxon>rosids</taxon>
        <taxon>fabids</taxon>
        <taxon>Cucurbitales</taxon>
        <taxon>Cucurbitaceae</taxon>
        <taxon>Benincaseae</taxon>
        <taxon>Cucumis</taxon>
    </lineage>
</organism>
<comment type="caution">
    <text evidence="2">The sequence shown here is derived from an EMBL/GenBank/DDBJ whole genome shotgun (WGS) entry which is preliminary data.</text>
</comment>
<evidence type="ECO:0000256" key="1">
    <source>
        <dbReference type="SAM" id="MobiDB-lite"/>
    </source>
</evidence>
<dbReference type="Proteomes" id="UP000321393">
    <property type="component" value="Unassembled WGS sequence"/>
</dbReference>